<accession>A0A0L6U3E8</accession>
<evidence type="ECO:0000259" key="23">
    <source>
        <dbReference type="PROSITE" id="PS51337"/>
    </source>
</evidence>
<dbReference type="PANTHER" id="PTHR45833:SF1">
    <property type="entry name" value="METHIONINE SYNTHASE"/>
    <property type="match status" value="1"/>
</dbReference>
<keyword evidence="16" id="KW-0170">Cobalt</keyword>
<dbReference type="AlphaFoldDB" id="A0A0L6U3E8"/>
<evidence type="ECO:0000313" key="25">
    <source>
        <dbReference type="Proteomes" id="UP000036873"/>
    </source>
</evidence>
<reference evidence="25" key="1">
    <citation type="submission" date="2015-07" db="EMBL/GenBank/DDBJ databases">
        <title>Draft genome sequence of Acetobacterium bakii DSM 8293, a potential psychrophilic chemical producer through syngas fermentation.</title>
        <authorList>
            <person name="Song Y."/>
            <person name="Hwang S."/>
            <person name="Cho B.-K."/>
        </authorList>
    </citation>
    <scope>NUCLEOTIDE SEQUENCE [LARGE SCALE GENOMIC DNA]</scope>
    <source>
        <strain evidence="25">DSM 8239</strain>
    </source>
</reference>
<comment type="function">
    <text evidence="17">Catalyzes the transfer of a methyl group from methyl-cobalamin to homocysteine, yielding enzyme-bound cob(I)alamin and methionine. Subsequently, remethylates the cofactor using methyltetrahydrofolate.</text>
</comment>
<dbReference type="Pfam" id="PF02310">
    <property type="entry name" value="B12-binding"/>
    <property type="match status" value="1"/>
</dbReference>
<dbReference type="SUPFAM" id="SSF52242">
    <property type="entry name" value="Cobalamin (vitamin B12)-binding domain"/>
    <property type="match status" value="1"/>
</dbReference>
<dbReference type="InterPro" id="IPR036594">
    <property type="entry name" value="Meth_synthase_dom"/>
</dbReference>
<dbReference type="Proteomes" id="UP000036873">
    <property type="component" value="Unassembled WGS sequence"/>
</dbReference>
<dbReference type="GO" id="GO:0031419">
    <property type="term" value="F:cobalamin binding"/>
    <property type="evidence" value="ECO:0007669"/>
    <property type="project" value="UniProtKB-KW"/>
</dbReference>
<dbReference type="Gene3D" id="3.20.20.20">
    <property type="entry name" value="Dihydropteroate synthase-like"/>
    <property type="match status" value="1"/>
</dbReference>
<evidence type="ECO:0000256" key="4">
    <source>
        <dbReference type="ARBA" id="ARBA00005178"/>
    </source>
</evidence>
<dbReference type="InterPro" id="IPR017215">
    <property type="entry name" value="MetH_bac"/>
</dbReference>
<dbReference type="SUPFAM" id="SSF82282">
    <property type="entry name" value="Homocysteine S-methyltransferase"/>
    <property type="match status" value="1"/>
</dbReference>
<dbReference type="Gene3D" id="1.10.1240.10">
    <property type="entry name" value="Methionine synthase domain"/>
    <property type="match status" value="1"/>
</dbReference>
<evidence type="ECO:0000259" key="22">
    <source>
        <dbReference type="PROSITE" id="PS51332"/>
    </source>
</evidence>
<comment type="caution">
    <text evidence="24">The sequence shown here is derived from an EMBL/GenBank/DDBJ whole genome shotgun (WGS) entry which is preliminary data.</text>
</comment>
<evidence type="ECO:0000313" key="24">
    <source>
        <dbReference type="EMBL" id="KNZ42852.1"/>
    </source>
</evidence>
<feature type="domain" description="Pterin-binding" evidence="21">
    <location>
        <begin position="316"/>
        <end position="560"/>
    </location>
</feature>
<dbReference type="UniPathway" id="UPA00051">
    <property type="reaction ID" value="UER00081"/>
</dbReference>
<evidence type="ECO:0000256" key="6">
    <source>
        <dbReference type="ARBA" id="ARBA00012032"/>
    </source>
</evidence>
<sequence length="793" mass="85700">MKENKLMNILEILKKKRLYLDGAMGSLIQERIDTIGAVPEALNVTHPELIKEIHQLYIDAGANIILSNTFGANGYKLKDSEFTVEQLVAAGVKNVKTLKPDYVALDVGPLGTMIGALGETSFDEAVDYFKEVIMAGDKAGADLIVIETMSDICEARAALIAAKEVSDLPVVVSMTYQENKRTLTGTDALTIVSILEGLGVDAIGINCSTGPDGMLSIIEELVRYASVPIMVEPNAGLPHMVDGKTVYDIDVNEFTQYMVKIAKMGALILGGCCGTTPAYIEKLIAATKDLSLYTVENKDLTLVSSNTKTIILGNDIHVIGECINPTTNPMLKESLRRGELSVVSQLAINQKNDGAHVLDINLGLPDIDEVRMMKEAVETVSRLVDCPLQVDSSNPEVIEAVLRSYPGKAIINSVNGKKKSMAAIFPIAKKYGAIVLGLTMDETGIPSKAEDRFAIAEKIAEGAKVHGIHKKNLMIDCLTLTASAQQAEVRETLKALKMVRDQLGIPTALGVSNISFGLPNRELLNRTFLGLALEAGLTNPIMNPSDRDMMDTISAFRALWGLDQQCIAYANAYKEGGATTKVSRESDSLSLREMIIEGLSDQAGPLTRALLKTQEPLDIVNNEIIPGLDAVGEAFETGECFLPHLIFAAETAQKAFEVIKEIMLKDGKVQVNKGKILLATVEGDVHDIGKNILKVILENYGYEIIDLGKDVAAGTMIDTILKEDIHLVGLSALMTTTVKNMEKIISEINKNCPDTIVMVGGAVLNPEYAKTIGADYYGKDAREGSNIARKVFD</sequence>
<evidence type="ECO:0000256" key="9">
    <source>
        <dbReference type="ARBA" id="ARBA00022605"/>
    </source>
</evidence>
<dbReference type="GO" id="GO:0046872">
    <property type="term" value="F:metal ion binding"/>
    <property type="evidence" value="ECO:0007669"/>
    <property type="project" value="UniProtKB-KW"/>
</dbReference>
<dbReference type="InterPro" id="IPR050554">
    <property type="entry name" value="Met_Synthase/Corrinoid"/>
</dbReference>
<feature type="domain" description="B12-binding N-terminal" evidence="23">
    <location>
        <begin position="578"/>
        <end position="671"/>
    </location>
</feature>
<evidence type="ECO:0000256" key="18">
    <source>
        <dbReference type="ARBA" id="ARBA00031040"/>
    </source>
</evidence>
<organism evidence="24 25">
    <name type="scientific">Acetobacterium bakii</name>
    <dbReference type="NCBI Taxonomy" id="52689"/>
    <lineage>
        <taxon>Bacteria</taxon>
        <taxon>Bacillati</taxon>
        <taxon>Bacillota</taxon>
        <taxon>Clostridia</taxon>
        <taxon>Eubacteriales</taxon>
        <taxon>Eubacteriaceae</taxon>
        <taxon>Acetobacterium</taxon>
    </lineage>
</organism>
<keyword evidence="15" id="KW-0486">Methionine biosynthesis</keyword>
<evidence type="ECO:0000256" key="1">
    <source>
        <dbReference type="ARBA" id="ARBA00001700"/>
    </source>
</evidence>
<evidence type="ECO:0000256" key="12">
    <source>
        <dbReference type="ARBA" id="ARBA00022691"/>
    </source>
</evidence>
<dbReference type="SMART" id="SM01018">
    <property type="entry name" value="B12-binding_2"/>
    <property type="match status" value="1"/>
</dbReference>
<name>A0A0L6U3E8_9FIRM</name>
<dbReference type="PROSITE" id="PS51332">
    <property type="entry name" value="B12_BINDING"/>
    <property type="match status" value="1"/>
</dbReference>
<dbReference type="InterPro" id="IPR011005">
    <property type="entry name" value="Dihydropteroate_synth-like_sf"/>
</dbReference>
<keyword evidence="9" id="KW-0028">Amino-acid biosynthesis</keyword>
<dbReference type="EMBL" id="LGYO01000008">
    <property type="protein sequence ID" value="KNZ42852.1"/>
    <property type="molecule type" value="Genomic_DNA"/>
</dbReference>
<feature type="domain" description="B12-binding" evidence="22">
    <location>
        <begin position="673"/>
        <end position="793"/>
    </location>
</feature>
<evidence type="ECO:0000256" key="17">
    <source>
        <dbReference type="ARBA" id="ARBA00025552"/>
    </source>
</evidence>
<keyword evidence="12" id="KW-0949">S-adenosyl-L-methionine</keyword>
<dbReference type="GO" id="GO:0005829">
    <property type="term" value="C:cytosol"/>
    <property type="evidence" value="ECO:0007669"/>
    <property type="project" value="TreeGrafter"/>
</dbReference>
<evidence type="ECO:0000256" key="10">
    <source>
        <dbReference type="ARBA" id="ARBA00022628"/>
    </source>
</evidence>
<keyword evidence="13 19" id="KW-0479">Metal-binding</keyword>
<proteinExistence type="inferred from homology"/>
<dbReference type="PROSITE" id="PS50970">
    <property type="entry name" value="HCY"/>
    <property type="match status" value="1"/>
</dbReference>
<dbReference type="EC" id="2.1.1.13" evidence="6"/>
<comment type="similarity">
    <text evidence="5">Belongs to the vitamin-B12 dependent methionine synthase family.</text>
</comment>
<feature type="binding site" evidence="19">
    <location>
        <position position="207"/>
    </location>
    <ligand>
        <name>Zn(2+)</name>
        <dbReference type="ChEBI" id="CHEBI:29105"/>
    </ligand>
</feature>
<dbReference type="SUPFAM" id="SSF47644">
    <property type="entry name" value="Methionine synthase domain"/>
    <property type="match status" value="1"/>
</dbReference>
<dbReference type="InterPro" id="IPR000489">
    <property type="entry name" value="Pterin-binding_dom"/>
</dbReference>
<dbReference type="GO" id="GO:0008705">
    <property type="term" value="F:methionine synthase activity"/>
    <property type="evidence" value="ECO:0007669"/>
    <property type="project" value="UniProtKB-EC"/>
</dbReference>
<gene>
    <name evidence="24" type="ORF">AKG39_03770</name>
</gene>
<feature type="domain" description="Hcy-binding" evidence="20">
    <location>
        <begin position="6"/>
        <end position="287"/>
    </location>
</feature>
<keyword evidence="10" id="KW-0846">Cobalamin</keyword>
<dbReference type="PATRIC" id="fig|52689.4.peg.3800"/>
<evidence type="ECO:0000256" key="16">
    <source>
        <dbReference type="ARBA" id="ARBA00023285"/>
    </source>
</evidence>
<keyword evidence="8 19" id="KW-0489">Methyltransferase</keyword>
<evidence type="ECO:0000256" key="19">
    <source>
        <dbReference type="PROSITE-ProRule" id="PRU00333"/>
    </source>
</evidence>
<dbReference type="OrthoDB" id="9803687at2"/>
<dbReference type="PANTHER" id="PTHR45833">
    <property type="entry name" value="METHIONINE SYNTHASE"/>
    <property type="match status" value="1"/>
</dbReference>
<dbReference type="Gene3D" id="3.40.50.280">
    <property type="entry name" value="Cobalamin-binding domain"/>
    <property type="match status" value="1"/>
</dbReference>
<feature type="binding site" evidence="19">
    <location>
        <position position="272"/>
    </location>
    <ligand>
        <name>Zn(2+)</name>
        <dbReference type="ChEBI" id="CHEBI:29105"/>
    </ligand>
</feature>
<evidence type="ECO:0000256" key="7">
    <source>
        <dbReference type="ARBA" id="ARBA00013998"/>
    </source>
</evidence>
<dbReference type="PIRSF" id="PIRSF037472">
    <property type="entry name" value="DHPS_mtfrase"/>
    <property type="match status" value="1"/>
</dbReference>
<evidence type="ECO:0000256" key="3">
    <source>
        <dbReference type="ARBA" id="ARBA00001956"/>
    </source>
</evidence>
<comment type="catalytic activity">
    <reaction evidence="1">
        <text>(6S)-5-methyl-5,6,7,8-tetrahydrofolate + L-homocysteine = (6S)-5,6,7,8-tetrahydrofolate + L-methionine</text>
        <dbReference type="Rhea" id="RHEA:11172"/>
        <dbReference type="ChEBI" id="CHEBI:18608"/>
        <dbReference type="ChEBI" id="CHEBI:57453"/>
        <dbReference type="ChEBI" id="CHEBI:57844"/>
        <dbReference type="ChEBI" id="CHEBI:58199"/>
        <dbReference type="EC" id="2.1.1.13"/>
    </reaction>
</comment>
<feature type="binding site" evidence="19">
    <location>
        <position position="273"/>
    </location>
    <ligand>
        <name>Zn(2+)</name>
        <dbReference type="ChEBI" id="CHEBI:29105"/>
    </ligand>
</feature>
<dbReference type="GO" id="GO:0050667">
    <property type="term" value="P:homocysteine metabolic process"/>
    <property type="evidence" value="ECO:0007669"/>
    <property type="project" value="TreeGrafter"/>
</dbReference>
<evidence type="ECO:0000256" key="8">
    <source>
        <dbReference type="ARBA" id="ARBA00022603"/>
    </source>
</evidence>
<comment type="pathway">
    <text evidence="4">Amino-acid biosynthesis; L-methionine biosynthesis via de novo pathway; L-methionine from L-homocysteine (MetH route): step 1/1.</text>
</comment>
<dbReference type="PROSITE" id="PS50972">
    <property type="entry name" value="PTERIN_BINDING"/>
    <property type="match status" value="1"/>
</dbReference>
<comment type="cofactor">
    <cofactor evidence="3">
        <name>methylcob(III)alamin</name>
        <dbReference type="ChEBI" id="CHEBI:28115"/>
    </cofactor>
</comment>
<dbReference type="NCBIfam" id="NF005719">
    <property type="entry name" value="PRK07535.1"/>
    <property type="match status" value="1"/>
</dbReference>
<dbReference type="InterPro" id="IPR006158">
    <property type="entry name" value="Cobalamin-bd"/>
</dbReference>
<dbReference type="Pfam" id="PF00809">
    <property type="entry name" value="Pterin_bind"/>
    <property type="match status" value="1"/>
</dbReference>
<evidence type="ECO:0000256" key="5">
    <source>
        <dbReference type="ARBA" id="ARBA00010398"/>
    </source>
</evidence>
<dbReference type="InterPro" id="IPR003726">
    <property type="entry name" value="HCY_dom"/>
</dbReference>
<evidence type="ECO:0000256" key="11">
    <source>
        <dbReference type="ARBA" id="ARBA00022679"/>
    </source>
</evidence>
<dbReference type="InterPro" id="IPR036589">
    <property type="entry name" value="HCY_dom_sf"/>
</dbReference>
<dbReference type="PROSITE" id="PS51337">
    <property type="entry name" value="B12_BINDING_NTER"/>
    <property type="match status" value="1"/>
</dbReference>
<dbReference type="InterPro" id="IPR003759">
    <property type="entry name" value="Cbl-bd_cap"/>
</dbReference>
<dbReference type="Pfam" id="PF02607">
    <property type="entry name" value="B12-binding_2"/>
    <property type="match status" value="1"/>
</dbReference>
<dbReference type="STRING" id="52689.AKG39_03770"/>
<dbReference type="SUPFAM" id="SSF51717">
    <property type="entry name" value="Dihydropteroate synthetase-like"/>
    <property type="match status" value="1"/>
</dbReference>
<evidence type="ECO:0000259" key="20">
    <source>
        <dbReference type="PROSITE" id="PS50970"/>
    </source>
</evidence>
<keyword evidence="14 19" id="KW-0862">Zinc</keyword>
<evidence type="ECO:0000256" key="13">
    <source>
        <dbReference type="ARBA" id="ARBA00022723"/>
    </source>
</evidence>
<dbReference type="InterPro" id="IPR036724">
    <property type="entry name" value="Cobalamin-bd_sf"/>
</dbReference>
<comment type="cofactor">
    <cofactor evidence="2 19">
        <name>Zn(2+)</name>
        <dbReference type="ChEBI" id="CHEBI:29105"/>
    </cofactor>
</comment>
<dbReference type="GO" id="GO:0046653">
    <property type="term" value="P:tetrahydrofolate metabolic process"/>
    <property type="evidence" value="ECO:0007669"/>
    <property type="project" value="TreeGrafter"/>
</dbReference>
<evidence type="ECO:0000256" key="15">
    <source>
        <dbReference type="ARBA" id="ARBA00023167"/>
    </source>
</evidence>
<dbReference type="Gene3D" id="3.20.20.330">
    <property type="entry name" value="Homocysteine-binding-like domain"/>
    <property type="match status" value="1"/>
</dbReference>
<keyword evidence="11 19" id="KW-0808">Transferase</keyword>
<keyword evidence="25" id="KW-1185">Reference proteome</keyword>
<dbReference type="Pfam" id="PF02574">
    <property type="entry name" value="S-methyl_trans"/>
    <property type="match status" value="1"/>
</dbReference>
<evidence type="ECO:0000256" key="2">
    <source>
        <dbReference type="ARBA" id="ARBA00001947"/>
    </source>
</evidence>
<evidence type="ECO:0000256" key="14">
    <source>
        <dbReference type="ARBA" id="ARBA00022833"/>
    </source>
</evidence>
<protein>
    <recommendedName>
        <fullName evidence="7">Methionine synthase</fullName>
        <ecNumber evidence="6">2.1.1.13</ecNumber>
    </recommendedName>
    <alternativeName>
        <fullName evidence="18">5-methyltetrahydrofolate--homocysteine methyltransferase</fullName>
    </alternativeName>
</protein>
<evidence type="ECO:0000259" key="21">
    <source>
        <dbReference type="PROSITE" id="PS50972"/>
    </source>
</evidence>
<dbReference type="GO" id="GO:0032259">
    <property type="term" value="P:methylation"/>
    <property type="evidence" value="ECO:0007669"/>
    <property type="project" value="UniProtKB-KW"/>
</dbReference>